<accession>A0ABN9GHL7</accession>
<evidence type="ECO:0000313" key="2">
    <source>
        <dbReference type="EMBL" id="CAI9608890.1"/>
    </source>
</evidence>
<comment type="similarity">
    <text evidence="1">Belongs to the calycin superfamily. Fatty-acid binding protein (FABP) family.</text>
</comment>
<dbReference type="Pfam" id="PF14651">
    <property type="entry name" value="Lipocalin_7"/>
    <property type="match status" value="1"/>
</dbReference>
<dbReference type="InterPro" id="IPR031259">
    <property type="entry name" value="ILBP"/>
</dbReference>
<dbReference type="PANTHER" id="PTHR11955">
    <property type="entry name" value="FATTY ACID BINDING PROTEIN"/>
    <property type="match status" value="1"/>
</dbReference>
<dbReference type="EMBL" id="CATNWA010018688">
    <property type="protein sequence ID" value="CAI9608890.1"/>
    <property type="molecule type" value="Genomic_DNA"/>
</dbReference>
<keyword evidence="3" id="KW-1185">Reference proteome</keyword>
<sequence length="95" mass="10353">SAGLPDDLIQKGKDVKSVTEIVQTGNHFVIKVTTGPKILLNEFTIGEETDLETLTDEKIKTTVNLEGDKLVVKLKGVTSVTELSGDLLTNVRFVR</sequence>
<feature type="non-terminal residue" evidence="2">
    <location>
        <position position="1"/>
    </location>
</feature>
<dbReference type="Gene3D" id="2.40.128.20">
    <property type="match status" value="1"/>
</dbReference>
<evidence type="ECO:0000256" key="1">
    <source>
        <dbReference type="ARBA" id="ARBA00008390"/>
    </source>
</evidence>
<evidence type="ECO:0008006" key="4">
    <source>
        <dbReference type="Google" id="ProtNLM"/>
    </source>
</evidence>
<protein>
    <recommendedName>
        <fullName evidence="4">Fatty acid-binding protein, liver</fullName>
    </recommendedName>
</protein>
<comment type="caution">
    <text evidence="2">The sequence shown here is derived from an EMBL/GenBank/DDBJ whole genome shotgun (WGS) entry which is preliminary data.</text>
</comment>
<reference evidence="2" key="1">
    <citation type="submission" date="2023-05" db="EMBL/GenBank/DDBJ databases">
        <authorList>
            <person name="Stuckert A."/>
        </authorList>
    </citation>
    <scope>NUCLEOTIDE SEQUENCE</scope>
</reference>
<dbReference type="Proteomes" id="UP001162483">
    <property type="component" value="Unassembled WGS sequence"/>
</dbReference>
<gene>
    <name evidence="2" type="ORF">SPARVUS_LOCUS14170470</name>
</gene>
<proteinExistence type="inferred from homology"/>
<organism evidence="2 3">
    <name type="scientific">Staurois parvus</name>
    <dbReference type="NCBI Taxonomy" id="386267"/>
    <lineage>
        <taxon>Eukaryota</taxon>
        <taxon>Metazoa</taxon>
        <taxon>Chordata</taxon>
        <taxon>Craniata</taxon>
        <taxon>Vertebrata</taxon>
        <taxon>Euteleostomi</taxon>
        <taxon>Amphibia</taxon>
        <taxon>Batrachia</taxon>
        <taxon>Anura</taxon>
        <taxon>Neobatrachia</taxon>
        <taxon>Ranoidea</taxon>
        <taxon>Ranidae</taxon>
        <taxon>Staurois</taxon>
    </lineage>
</organism>
<dbReference type="InterPro" id="IPR012674">
    <property type="entry name" value="Calycin"/>
</dbReference>
<evidence type="ECO:0000313" key="3">
    <source>
        <dbReference type="Proteomes" id="UP001162483"/>
    </source>
</evidence>
<dbReference type="SUPFAM" id="SSF50814">
    <property type="entry name" value="Lipocalins"/>
    <property type="match status" value="1"/>
</dbReference>
<name>A0ABN9GHL7_9NEOB</name>